<evidence type="ECO:0000313" key="2">
    <source>
        <dbReference type="Proteomes" id="UP000006038"/>
    </source>
</evidence>
<accession>J3LRG0</accession>
<organism evidence="1">
    <name type="scientific">Oryza brachyantha</name>
    <name type="common">malo sina</name>
    <dbReference type="NCBI Taxonomy" id="4533"/>
    <lineage>
        <taxon>Eukaryota</taxon>
        <taxon>Viridiplantae</taxon>
        <taxon>Streptophyta</taxon>
        <taxon>Embryophyta</taxon>
        <taxon>Tracheophyta</taxon>
        <taxon>Spermatophyta</taxon>
        <taxon>Magnoliopsida</taxon>
        <taxon>Liliopsida</taxon>
        <taxon>Poales</taxon>
        <taxon>Poaceae</taxon>
        <taxon>BOP clade</taxon>
        <taxon>Oryzoideae</taxon>
        <taxon>Oryzeae</taxon>
        <taxon>Oryzinae</taxon>
        <taxon>Oryza</taxon>
    </lineage>
</organism>
<name>J3LRG0_ORYBR</name>
<keyword evidence="2" id="KW-1185">Reference proteome</keyword>
<dbReference type="EnsemblPlants" id="OB03G36360.1">
    <property type="protein sequence ID" value="OB03G36360.1"/>
    <property type="gene ID" value="OB03G36360"/>
</dbReference>
<sequence>AVIRRDVAPAANHGETERQCWRHVLPFNVYIQRYFGPTNRRRSTSVEFRSIFWYHQKFMVWIEFFLF</sequence>
<reference evidence="1" key="1">
    <citation type="journal article" date="2013" name="Nat. Commun.">
        <title>Whole-genome sequencing of Oryza brachyantha reveals mechanisms underlying Oryza genome evolution.</title>
        <authorList>
            <person name="Chen J."/>
            <person name="Huang Q."/>
            <person name="Gao D."/>
            <person name="Wang J."/>
            <person name="Lang Y."/>
            <person name="Liu T."/>
            <person name="Li B."/>
            <person name="Bai Z."/>
            <person name="Luis Goicoechea J."/>
            <person name="Liang C."/>
            <person name="Chen C."/>
            <person name="Zhang W."/>
            <person name="Sun S."/>
            <person name="Liao Y."/>
            <person name="Zhang X."/>
            <person name="Yang L."/>
            <person name="Song C."/>
            <person name="Wang M."/>
            <person name="Shi J."/>
            <person name="Liu G."/>
            <person name="Liu J."/>
            <person name="Zhou H."/>
            <person name="Zhou W."/>
            <person name="Yu Q."/>
            <person name="An N."/>
            <person name="Chen Y."/>
            <person name="Cai Q."/>
            <person name="Wang B."/>
            <person name="Liu B."/>
            <person name="Min J."/>
            <person name="Huang Y."/>
            <person name="Wu H."/>
            <person name="Li Z."/>
            <person name="Zhang Y."/>
            <person name="Yin Y."/>
            <person name="Song W."/>
            <person name="Jiang J."/>
            <person name="Jackson S.A."/>
            <person name="Wing R.A."/>
            <person name="Wang J."/>
            <person name="Chen M."/>
        </authorList>
    </citation>
    <scope>NUCLEOTIDE SEQUENCE [LARGE SCALE GENOMIC DNA]</scope>
    <source>
        <strain evidence="1">cv. IRGC 101232</strain>
    </source>
</reference>
<protein>
    <submittedName>
        <fullName evidence="1">Uncharacterized protein</fullName>
    </submittedName>
</protein>
<dbReference type="Gramene" id="OB03G36360.1">
    <property type="protein sequence ID" value="OB03G36360.1"/>
    <property type="gene ID" value="OB03G36360"/>
</dbReference>
<dbReference type="Proteomes" id="UP000006038">
    <property type="component" value="Chromosome 3"/>
</dbReference>
<dbReference type="HOGENOM" id="CLU_2820142_0_0_1"/>
<proteinExistence type="predicted"/>
<dbReference type="AlphaFoldDB" id="J3LRG0"/>
<evidence type="ECO:0000313" key="1">
    <source>
        <dbReference type="EnsemblPlants" id="OB03G36360.1"/>
    </source>
</evidence>
<reference evidence="1" key="2">
    <citation type="submission" date="2013-04" db="UniProtKB">
        <authorList>
            <consortium name="EnsemblPlants"/>
        </authorList>
    </citation>
    <scope>IDENTIFICATION</scope>
</reference>